<dbReference type="PANTHER" id="PTHR13620:SF109">
    <property type="entry name" value="3'-5' EXONUCLEASE"/>
    <property type="match status" value="1"/>
</dbReference>
<dbReference type="InterPro" id="IPR002562">
    <property type="entry name" value="3'-5'_exonuclease_dom"/>
</dbReference>
<dbReference type="GO" id="GO:0008408">
    <property type="term" value="F:3'-5' exonuclease activity"/>
    <property type="evidence" value="ECO:0007669"/>
    <property type="project" value="InterPro"/>
</dbReference>
<comment type="function">
    <text evidence="11">Has exonuclease activity on both single-stranded and duplex templates bearing overhangs, but not blunt ended duplex DNA, and cleaves in a 3'-5' direction. Essential for the formation of DNA replication focal centers. Has an important role in maintaining genome stability.</text>
</comment>
<dbReference type="OrthoDB" id="10261556at2759"/>
<name>A0A9P0Q6Q0_ACAOB</name>
<evidence type="ECO:0000256" key="9">
    <source>
        <dbReference type="ARBA" id="ARBA00040531"/>
    </source>
</evidence>
<keyword evidence="7" id="KW-0539">Nucleus</keyword>
<evidence type="ECO:0000256" key="2">
    <source>
        <dbReference type="ARBA" id="ARBA00022722"/>
    </source>
</evidence>
<keyword evidence="6" id="KW-0460">Magnesium</keyword>
<dbReference type="Pfam" id="PF01612">
    <property type="entry name" value="DNA_pol_A_exo1"/>
    <property type="match status" value="1"/>
</dbReference>
<dbReference type="GO" id="GO:0003676">
    <property type="term" value="F:nucleic acid binding"/>
    <property type="evidence" value="ECO:0007669"/>
    <property type="project" value="InterPro"/>
</dbReference>
<dbReference type="AlphaFoldDB" id="A0A9P0Q6Q0"/>
<dbReference type="InterPro" id="IPR036397">
    <property type="entry name" value="RNaseH_sf"/>
</dbReference>
<evidence type="ECO:0000256" key="5">
    <source>
        <dbReference type="ARBA" id="ARBA00022839"/>
    </source>
</evidence>
<accession>A0A9P0Q6Q0</accession>
<proteinExistence type="inferred from homology"/>
<feature type="coiled-coil region" evidence="12">
    <location>
        <begin position="15"/>
        <end position="42"/>
    </location>
</feature>
<keyword evidence="3" id="KW-0479">Metal-binding</keyword>
<dbReference type="Proteomes" id="UP001152888">
    <property type="component" value="Unassembled WGS sequence"/>
</dbReference>
<evidence type="ECO:0000256" key="10">
    <source>
        <dbReference type="ARBA" id="ARBA00042761"/>
    </source>
</evidence>
<evidence type="ECO:0000256" key="11">
    <source>
        <dbReference type="ARBA" id="ARBA00045901"/>
    </source>
</evidence>
<dbReference type="InterPro" id="IPR012337">
    <property type="entry name" value="RNaseH-like_sf"/>
</dbReference>
<evidence type="ECO:0000256" key="8">
    <source>
        <dbReference type="ARBA" id="ARBA00037949"/>
    </source>
</evidence>
<dbReference type="GO" id="GO:0006139">
    <property type="term" value="P:nucleobase-containing compound metabolic process"/>
    <property type="evidence" value="ECO:0007669"/>
    <property type="project" value="InterPro"/>
</dbReference>
<keyword evidence="12" id="KW-0175">Coiled coil</keyword>
<keyword evidence="2" id="KW-0540">Nuclease</keyword>
<dbReference type="GO" id="GO:0046872">
    <property type="term" value="F:metal ion binding"/>
    <property type="evidence" value="ECO:0007669"/>
    <property type="project" value="UniProtKB-KW"/>
</dbReference>
<sequence length="260" mass="30427">MGTESAQPRRQLRRRLTAEEKLEEAKRTKIAKEEEFERRNKRPFLKYPGKIVYHTEMIDIAYCSDKLLTKANESADVLIIGFDLEWPFSFQTGPGNVAVIQISPDLTNCYIFHISRLKKLPKGLSEFLAHDNVRLTGNNIKNDVRKLARDFVGFNVDKMIDNCIDLGVMANTILPTTQRWSLEKLVDRLLDLKINKDKKVRQSKWHIIPLSNAQKQYAAIDAYKLFFRHRYCSTKNYYRKKRLGKIKKIVVRTRCSKGYK</sequence>
<comment type="similarity">
    <text evidence="8">Belongs to the WRNexo family.</text>
</comment>
<dbReference type="PANTHER" id="PTHR13620">
    <property type="entry name" value="3-5 EXONUCLEASE"/>
    <property type="match status" value="1"/>
</dbReference>
<evidence type="ECO:0000256" key="3">
    <source>
        <dbReference type="ARBA" id="ARBA00022723"/>
    </source>
</evidence>
<evidence type="ECO:0000256" key="6">
    <source>
        <dbReference type="ARBA" id="ARBA00022842"/>
    </source>
</evidence>
<reference evidence="14" key="1">
    <citation type="submission" date="2022-03" db="EMBL/GenBank/DDBJ databases">
        <authorList>
            <person name="Sayadi A."/>
        </authorList>
    </citation>
    <scope>NUCLEOTIDE SEQUENCE</scope>
</reference>
<evidence type="ECO:0000256" key="1">
    <source>
        <dbReference type="ARBA" id="ARBA00004123"/>
    </source>
</evidence>
<gene>
    <name evidence="14" type="ORF">ACAOBT_LOCUS31928</name>
</gene>
<evidence type="ECO:0000256" key="12">
    <source>
        <dbReference type="SAM" id="Coils"/>
    </source>
</evidence>
<organism evidence="14 15">
    <name type="scientific">Acanthoscelides obtectus</name>
    <name type="common">Bean weevil</name>
    <name type="synonym">Bruchus obtectus</name>
    <dbReference type="NCBI Taxonomy" id="200917"/>
    <lineage>
        <taxon>Eukaryota</taxon>
        <taxon>Metazoa</taxon>
        <taxon>Ecdysozoa</taxon>
        <taxon>Arthropoda</taxon>
        <taxon>Hexapoda</taxon>
        <taxon>Insecta</taxon>
        <taxon>Pterygota</taxon>
        <taxon>Neoptera</taxon>
        <taxon>Endopterygota</taxon>
        <taxon>Coleoptera</taxon>
        <taxon>Polyphaga</taxon>
        <taxon>Cucujiformia</taxon>
        <taxon>Chrysomeloidea</taxon>
        <taxon>Chrysomelidae</taxon>
        <taxon>Bruchinae</taxon>
        <taxon>Bruchini</taxon>
        <taxon>Acanthoscelides</taxon>
    </lineage>
</organism>
<evidence type="ECO:0000259" key="13">
    <source>
        <dbReference type="SMART" id="SM00474"/>
    </source>
</evidence>
<keyword evidence="4" id="KW-0378">Hydrolase</keyword>
<feature type="domain" description="3'-5' exonuclease" evidence="13">
    <location>
        <begin position="55"/>
        <end position="243"/>
    </location>
</feature>
<dbReference type="SUPFAM" id="SSF53098">
    <property type="entry name" value="Ribonuclease H-like"/>
    <property type="match status" value="1"/>
</dbReference>
<evidence type="ECO:0000256" key="4">
    <source>
        <dbReference type="ARBA" id="ARBA00022801"/>
    </source>
</evidence>
<keyword evidence="15" id="KW-1185">Reference proteome</keyword>
<comment type="subcellular location">
    <subcellularLocation>
        <location evidence="1">Nucleus</location>
    </subcellularLocation>
</comment>
<evidence type="ECO:0000256" key="7">
    <source>
        <dbReference type="ARBA" id="ARBA00023242"/>
    </source>
</evidence>
<comment type="caution">
    <text evidence="14">The sequence shown here is derived from an EMBL/GenBank/DDBJ whole genome shotgun (WGS) entry which is preliminary data.</text>
</comment>
<protein>
    <recommendedName>
        <fullName evidence="9">3'-5' exonuclease</fullName>
    </recommendedName>
    <alternativeName>
        <fullName evidence="10">Werner Syndrome-like exonuclease</fullName>
    </alternativeName>
</protein>
<dbReference type="SMART" id="SM00474">
    <property type="entry name" value="35EXOc"/>
    <property type="match status" value="1"/>
</dbReference>
<dbReference type="Gene3D" id="3.30.420.10">
    <property type="entry name" value="Ribonuclease H-like superfamily/Ribonuclease H"/>
    <property type="match status" value="1"/>
</dbReference>
<evidence type="ECO:0000313" key="14">
    <source>
        <dbReference type="EMBL" id="CAH2011054.1"/>
    </source>
</evidence>
<evidence type="ECO:0000313" key="15">
    <source>
        <dbReference type="Proteomes" id="UP001152888"/>
    </source>
</evidence>
<dbReference type="CDD" id="cd06141">
    <property type="entry name" value="WRN_exo"/>
    <property type="match status" value="1"/>
</dbReference>
<dbReference type="EMBL" id="CAKOFQ010008031">
    <property type="protein sequence ID" value="CAH2011054.1"/>
    <property type="molecule type" value="Genomic_DNA"/>
</dbReference>
<dbReference type="InterPro" id="IPR051132">
    <property type="entry name" value="3-5_Exonuclease_domain"/>
</dbReference>
<keyword evidence="5" id="KW-0269">Exonuclease</keyword>
<dbReference type="GO" id="GO:0005634">
    <property type="term" value="C:nucleus"/>
    <property type="evidence" value="ECO:0007669"/>
    <property type="project" value="UniProtKB-SubCell"/>
</dbReference>